<dbReference type="Proteomes" id="UP000245379">
    <property type="component" value="Unassembled WGS sequence"/>
</dbReference>
<dbReference type="Pfam" id="PF01381">
    <property type="entry name" value="HTH_3"/>
    <property type="match status" value="1"/>
</dbReference>
<dbReference type="RefSeq" id="WP_109926582.1">
    <property type="nucleotide sequence ID" value="NZ_QGNZ01000003.1"/>
</dbReference>
<dbReference type="PROSITE" id="PS50943">
    <property type="entry name" value="HTH_CROC1"/>
    <property type="match status" value="1"/>
</dbReference>
<dbReference type="InterPro" id="IPR001387">
    <property type="entry name" value="Cro/C1-type_HTH"/>
</dbReference>
<dbReference type="EMBL" id="QGNZ01000003">
    <property type="protein sequence ID" value="PWS27248.1"/>
    <property type="molecule type" value="Genomic_DNA"/>
</dbReference>
<comment type="caution">
    <text evidence="3">The sequence shown here is derived from an EMBL/GenBank/DDBJ whole genome shotgun (WGS) entry which is preliminary data.</text>
</comment>
<dbReference type="OrthoDB" id="959646at2"/>
<evidence type="ECO:0000313" key="3">
    <source>
        <dbReference type="EMBL" id="PWS27248.1"/>
    </source>
</evidence>
<dbReference type="CDD" id="cd00093">
    <property type="entry name" value="HTH_XRE"/>
    <property type="match status" value="1"/>
</dbReference>
<evidence type="ECO:0000256" key="1">
    <source>
        <dbReference type="ARBA" id="ARBA00023125"/>
    </source>
</evidence>
<evidence type="ECO:0000259" key="2">
    <source>
        <dbReference type="PROSITE" id="PS50943"/>
    </source>
</evidence>
<reference evidence="3 4" key="1">
    <citation type="submission" date="2018-05" db="EMBL/GenBank/DDBJ databases">
        <title>Pedobacter paludis sp. nov., isolated from wetland soil.</title>
        <authorList>
            <person name="Zhang Y."/>
            <person name="Wang G."/>
        </authorList>
    </citation>
    <scope>NUCLEOTIDE SEQUENCE [LARGE SCALE GENOMIC DNA]</scope>
    <source>
        <strain evidence="3 4">KCTC22721</strain>
    </source>
</reference>
<dbReference type="PANTHER" id="PTHR46558">
    <property type="entry name" value="TRACRIPTIONAL REGULATORY PROTEIN-RELATED-RELATED"/>
    <property type="match status" value="1"/>
</dbReference>
<name>A0A317EQ64_9SPHI</name>
<sequence length="81" mass="9522">MLDIGITLRKLRDKNGYTQQYVANYVGISRVAYRKWENNEVDFSVSQLARIAELYCVALEEIIEISRHSKKLKEAHTHLHF</sequence>
<dbReference type="InterPro" id="IPR010982">
    <property type="entry name" value="Lambda_DNA-bd_dom_sf"/>
</dbReference>
<dbReference type="Gene3D" id="1.10.260.40">
    <property type="entry name" value="lambda repressor-like DNA-binding domains"/>
    <property type="match status" value="1"/>
</dbReference>
<feature type="domain" description="HTH cro/C1-type" evidence="2">
    <location>
        <begin position="8"/>
        <end position="62"/>
    </location>
</feature>
<protein>
    <recommendedName>
        <fullName evidence="2">HTH cro/C1-type domain-containing protein</fullName>
    </recommendedName>
</protein>
<keyword evidence="1" id="KW-0238">DNA-binding</keyword>
<dbReference type="GO" id="GO:0003677">
    <property type="term" value="F:DNA binding"/>
    <property type="evidence" value="ECO:0007669"/>
    <property type="project" value="UniProtKB-KW"/>
</dbReference>
<proteinExistence type="predicted"/>
<dbReference type="SUPFAM" id="SSF47413">
    <property type="entry name" value="lambda repressor-like DNA-binding domains"/>
    <property type="match status" value="1"/>
</dbReference>
<evidence type="ECO:0000313" key="4">
    <source>
        <dbReference type="Proteomes" id="UP000245379"/>
    </source>
</evidence>
<keyword evidence="4" id="KW-1185">Reference proteome</keyword>
<gene>
    <name evidence="3" type="ORF">DHW03_14760</name>
</gene>
<dbReference type="AlphaFoldDB" id="A0A317EQ64"/>
<accession>A0A317EQ64</accession>
<dbReference type="SMART" id="SM00530">
    <property type="entry name" value="HTH_XRE"/>
    <property type="match status" value="1"/>
</dbReference>
<organism evidence="3 4">
    <name type="scientific">Pedobacter yonginense</name>
    <dbReference type="NCBI Taxonomy" id="651869"/>
    <lineage>
        <taxon>Bacteria</taxon>
        <taxon>Pseudomonadati</taxon>
        <taxon>Bacteroidota</taxon>
        <taxon>Sphingobacteriia</taxon>
        <taxon>Sphingobacteriales</taxon>
        <taxon>Sphingobacteriaceae</taxon>
        <taxon>Pedobacter</taxon>
    </lineage>
</organism>
<dbReference type="PANTHER" id="PTHR46558:SF11">
    <property type="entry name" value="HTH-TYPE TRANSCRIPTIONAL REGULATOR XRE"/>
    <property type="match status" value="1"/>
</dbReference>